<evidence type="ECO:0000313" key="3">
    <source>
        <dbReference type="Proteomes" id="UP000231919"/>
    </source>
</evidence>
<keyword evidence="3" id="KW-1185">Reference proteome</keyword>
<protein>
    <recommendedName>
        <fullName evidence="4">DNA-binding protein</fullName>
    </recommendedName>
</protein>
<proteinExistence type="predicted"/>
<gene>
    <name evidence="2" type="ORF">CH378_20810</name>
</gene>
<name>A0ABX4N3J8_9LEPT</name>
<sequence length="492" mass="57294">MENKPVKVIPNAIQSLRLSGKKEELLTLITNLDIKSRKLGIAGCNARNIKLAEKVELVETTVSKYIREFRAKGYVTAGAFHGHYRILNSKFHDAVLLERKTYYETLNQKEKEQRAPRTDGLGGPDKEYGAGEYESTGPNLTNIGTNQNTNKESKILFAKEFLPTLLEKAKSLILKEWGKYECTSESEKVKAKLWFKINSNPEFAIEVIRKLIIIKNSDEFKNDLRYWGTIPINIAYAYSHKDSINTTYDALVRSRSSKSNTNENNSTSVGNKTIDKKKELLEATWKNLSLWGKERLTLSTMEILNSVTVKDEGNEIHLFGEIPLAVKRVIEKFFAEEVKEKKIVKYFETEESNNKENENRFNDRVRSKKDTFVEEKHENEKSEEDSIFKIDSNTEFKNFRDFTDHDKDIREFIKYAEFKINQREHLDALRNVKIQYDYKQIVICEKLPNEVKNIIREYFYEKKMPIAVFFLEDFLQTSSLSENLKAERFEAA</sequence>
<feature type="region of interest" description="Disordered" evidence="1">
    <location>
        <begin position="107"/>
        <end position="145"/>
    </location>
</feature>
<evidence type="ECO:0000313" key="2">
    <source>
        <dbReference type="EMBL" id="PJZ27879.1"/>
    </source>
</evidence>
<dbReference type="Proteomes" id="UP000231919">
    <property type="component" value="Unassembled WGS sequence"/>
</dbReference>
<feature type="compositionally biased region" description="Basic and acidic residues" evidence="1">
    <location>
        <begin position="107"/>
        <end position="117"/>
    </location>
</feature>
<organism evidence="2 3">
    <name type="scientific">Leptospira kmetyi</name>
    <dbReference type="NCBI Taxonomy" id="408139"/>
    <lineage>
        <taxon>Bacteria</taxon>
        <taxon>Pseudomonadati</taxon>
        <taxon>Spirochaetota</taxon>
        <taxon>Spirochaetia</taxon>
        <taxon>Leptospirales</taxon>
        <taxon>Leptospiraceae</taxon>
        <taxon>Leptospira</taxon>
    </lineage>
</organism>
<comment type="caution">
    <text evidence="2">The sequence shown here is derived from an EMBL/GenBank/DDBJ whole genome shotgun (WGS) entry which is preliminary data.</text>
</comment>
<accession>A0ABX4N3J8</accession>
<dbReference type="EMBL" id="NPDP01000059">
    <property type="protein sequence ID" value="PJZ27879.1"/>
    <property type="molecule type" value="Genomic_DNA"/>
</dbReference>
<reference evidence="2 3" key="1">
    <citation type="submission" date="2017-07" db="EMBL/GenBank/DDBJ databases">
        <title>Leptospira spp. isolated from tropical soils.</title>
        <authorList>
            <person name="Thibeaux R."/>
            <person name="Iraola G."/>
            <person name="Ferres I."/>
            <person name="Bierque E."/>
            <person name="Girault D."/>
            <person name="Soupe-Gilbert M.-E."/>
            <person name="Picardeau M."/>
            <person name="Goarant C."/>
        </authorList>
    </citation>
    <scope>NUCLEOTIDE SEQUENCE [LARGE SCALE GENOMIC DNA]</scope>
    <source>
        <strain evidence="2 3">JW2-C-B1</strain>
    </source>
</reference>
<dbReference type="RefSeq" id="WP_100738797.1">
    <property type="nucleotide sequence ID" value="NZ_NPDO01000015.1"/>
</dbReference>
<evidence type="ECO:0000256" key="1">
    <source>
        <dbReference type="SAM" id="MobiDB-lite"/>
    </source>
</evidence>
<evidence type="ECO:0008006" key="4">
    <source>
        <dbReference type="Google" id="ProtNLM"/>
    </source>
</evidence>
<feature type="compositionally biased region" description="Polar residues" evidence="1">
    <location>
        <begin position="136"/>
        <end position="145"/>
    </location>
</feature>